<proteinExistence type="predicted"/>
<feature type="region of interest" description="Disordered" evidence="1">
    <location>
        <begin position="124"/>
        <end position="148"/>
    </location>
</feature>
<dbReference type="InterPro" id="IPR017853">
    <property type="entry name" value="GH"/>
</dbReference>
<evidence type="ECO:0000313" key="5">
    <source>
        <dbReference type="Proteomes" id="UP001304769"/>
    </source>
</evidence>
<evidence type="ECO:0000256" key="2">
    <source>
        <dbReference type="SAM" id="SignalP"/>
    </source>
</evidence>
<dbReference type="Proteomes" id="UP001304769">
    <property type="component" value="Unassembled WGS sequence"/>
</dbReference>
<evidence type="ECO:0000256" key="1">
    <source>
        <dbReference type="SAM" id="MobiDB-lite"/>
    </source>
</evidence>
<sequence>MQRSVRTAGIGLLTSALLASAVVGLRATPVAAAGGGGSIVVDPSVSYQTIQGWGTSLAWWAEGAGGWDPTKRQALDSAIFGLTPGGNGLGLNVVRYAIGAATPGDTCSANMRVGAASPSFDTISVTGSTGGGAGTAPGSDPTSPNYDWTKDPNQMNVLKDARANGANVFAAAAYSAPASMTKNNCSGGSVPDPTTGSGTDNLDTANNQNYADYLAAVVKHFHDNEGIPFSTIAPVNEPAKSGWNNKNCVASPASGTKCQQGMVVSTAAQQGAIVSDLASDLSGLAYTHISAPEELNIAGSMSDYNGYSSAQQAIVAQLNSHDYGDWAPGTESGTPLYLLGQQANKPVWMSEWGANGDVNANVENHPSTAAATAAMTLSQDILKNENEMHPSAWVAWQAADGPFANQTTAQSLMNGGGDVNDLWGLAGIDYSSGSNQAVTFPLRYYAMGNYSEFVRPGYRMIRNSDPSTFTAWDQGSKKLVIVTTNAATTSATNSYDLSRFGLTGATVTAYQTAADLVNGSGGANEKHLATITPATFSTTSGTLSDTVPADSVTTYVVSGAAYTGAGASTEVDDSSTGSGANQWNYTGSGWQSCSGTGCAGSENLYSGTTHWDSTANDAASMSFTGGRVRLFGVTDTNGGRATVSVDGGPATELDFYSAARHGDQLMWESPQLGTGNHTLTVTASGSANPQSSGTMVALDRAEIDPTVTTTVDDATTGAGANQWAYTGSGWVHCSSTSCADPNDMYASTASWDGTAADKATLTFSGTGVALYGITDTNEGIANISVDGATATPVDFYSSSRATNVPVYTSTGLTNGSHTLTVTVTNQKDNQSSGIVPVIDRAVVNSLVPAVPGPITSVDDSVTGTGANQWNYTGATWLACSGTACGDPQNLFGGTTHWDSIANDTAKLSFNATSTSGTTIGLYGVTDTNEGQANVSVDGGTPTLVDFYSASRHGNQLLWHADNLAAGPHTLTVTVLGTKNASSTGYLIAPDRATIGVTPFLKTVTNGTARNNFDGSVGMQFTTGSAGLVVSALGRMHVSGNAKTHNLSLYKTDGTLVAGATVDTAVANVDAQGLQYAALAQPVALAANTTYYLVSSESNGGDQWYDGNTATLTGGSTINPVYVTWDSNGNAIWTPLTSYPGQTYGPVSLLGG</sequence>
<dbReference type="Gene3D" id="2.60.40.1180">
    <property type="entry name" value="Golgi alpha-mannosidase II"/>
    <property type="match status" value="1"/>
</dbReference>
<dbReference type="Gene3D" id="3.20.20.80">
    <property type="entry name" value="Glycosidases"/>
    <property type="match status" value="1"/>
</dbReference>
<dbReference type="RefSeq" id="WP_323280990.1">
    <property type="nucleotide sequence ID" value="NZ_JAYGGQ010000021.1"/>
</dbReference>
<dbReference type="EMBL" id="JAYGGQ010000021">
    <property type="protein sequence ID" value="MEA5457078.1"/>
    <property type="molecule type" value="Genomic_DNA"/>
</dbReference>
<keyword evidence="2" id="KW-0732">Signal</keyword>
<dbReference type="PANTHER" id="PTHR42767:SF1">
    <property type="entry name" value="ENDO-BETA-1,6-GALACTANASE-LIKE DOMAIN-CONTAINING PROTEIN"/>
    <property type="match status" value="1"/>
</dbReference>
<dbReference type="PANTHER" id="PTHR42767">
    <property type="entry name" value="ENDO-BETA-1,6-GALACTANASE"/>
    <property type="match status" value="1"/>
</dbReference>
<protein>
    <submittedName>
        <fullName evidence="4">Glycoside hydrolase</fullName>
    </submittedName>
</protein>
<organism evidence="4 5">
    <name type="scientific">Sinomonas terricola</name>
    <dbReference type="NCBI Taxonomy" id="3110330"/>
    <lineage>
        <taxon>Bacteria</taxon>
        <taxon>Bacillati</taxon>
        <taxon>Actinomycetota</taxon>
        <taxon>Actinomycetes</taxon>
        <taxon>Micrococcales</taxon>
        <taxon>Micrococcaceae</taxon>
        <taxon>Sinomonas</taxon>
    </lineage>
</organism>
<dbReference type="GO" id="GO:0016787">
    <property type="term" value="F:hydrolase activity"/>
    <property type="evidence" value="ECO:0007669"/>
    <property type="project" value="UniProtKB-KW"/>
</dbReference>
<accession>A0ABU5TBM0</accession>
<dbReference type="Gene3D" id="2.60.120.260">
    <property type="entry name" value="Galactose-binding domain-like"/>
    <property type="match status" value="3"/>
</dbReference>
<feature type="signal peptide" evidence="2">
    <location>
        <begin position="1"/>
        <end position="32"/>
    </location>
</feature>
<comment type="caution">
    <text evidence="4">The sequence shown here is derived from an EMBL/GenBank/DDBJ whole genome shotgun (WGS) entry which is preliminary data.</text>
</comment>
<dbReference type="Pfam" id="PF14587">
    <property type="entry name" value="Glyco_hydr_30_2"/>
    <property type="match status" value="1"/>
</dbReference>
<feature type="chain" id="PRO_5047141283" evidence="2">
    <location>
        <begin position="33"/>
        <end position="1151"/>
    </location>
</feature>
<evidence type="ECO:0000313" key="4">
    <source>
        <dbReference type="EMBL" id="MEA5457078.1"/>
    </source>
</evidence>
<feature type="domain" description="Endo-beta-1,6-galactanase-like" evidence="3">
    <location>
        <begin position="145"/>
        <end position="398"/>
    </location>
</feature>
<evidence type="ECO:0000259" key="3">
    <source>
        <dbReference type="Pfam" id="PF14587"/>
    </source>
</evidence>
<name>A0ABU5TBM0_9MICC</name>
<gene>
    <name evidence="4" type="ORF">SPF06_20335</name>
</gene>
<keyword evidence="5" id="KW-1185">Reference proteome</keyword>
<dbReference type="InterPro" id="IPR039514">
    <property type="entry name" value="6GAL-like"/>
</dbReference>
<dbReference type="InterPro" id="IPR039743">
    <property type="entry name" value="6GAL/EXGAL"/>
</dbReference>
<reference evidence="4 5" key="1">
    <citation type="submission" date="2023-12" db="EMBL/GenBank/DDBJ databases">
        <title>Sinomonas terricola sp. nov, isolated from litchi orchard soil in Guangdong, PR China.</title>
        <authorList>
            <person name="Jiaxin W."/>
            <person name="Yang Z."/>
            <person name="Honghui Z."/>
        </authorList>
    </citation>
    <scope>NUCLEOTIDE SEQUENCE [LARGE SCALE GENOMIC DNA]</scope>
    <source>
        <strain evidence="4 5">JGH33</strain>
    </source>
</reference>
<dbReference type="SUPFAM" id="SSF51445">
    <property type="entry name" value="(Trans)glycosidases"/>
    <property type="match status" value="1"/>
</dbReference>
<keyword evidence="4" id="KW-0378">Hydrolase</keyword>
<dbReference type="InterPro" id="IPR013780">
    <property type="entry name" value="Glyco_hydro_b"/>
</dbReference>